<evidence type="ECO:0000256" key="1">
    <source>
        <dbReference type="SAM" id="MobiDB-lite"/>
    </source>
</evidence>
<evidence type="ECO:0000313" key="2">
    <source>
        <dbReference type="EMBL" id="CUU59818.1"/>
    </source>
</evidence>
<keyword evidence="3" id="KW-1185">Reference proteome</keyword>
<protein>
    <submittedName>
        <fullName evidence="2">Uncharacterized protein</fullName>
    </submittedName>
</protein>
<reference evidence="3" key="1">
    <citation type="submission" date="2015-11" db="EMBL/GenBank/DDBJ databases">
        <authorList>
            <person name="Varghese N."/>
        </authorList>
    </citation>
    <scope>NUCLEOTIDE SEQUENCE [LARGE SCALE GENOMIC DNA]</scope>
    <source>
        <strain evidence="3">DSM 45899</strain>
    </source>
</reference>
<dbReference type="Proteomes" id="UP000198802">
    <property type="component" value="Unassembled WGS sequence"/>
</dbReference>
<organism evidence="2 3">
    <name type="scientific">Parafrankia irregularis</name>
    <dbReference type="NCBI Taxonomy" id="795642"/>
    <lineage>
        <taxon>Bacteria</taxon>
        <taxon>Bacillati</taxon>
        <taxon>Actinomycetota</taxon>
        <taxon>Actinomycetes</taxon>
        <taxon>Frankiales</taxon>
        <taxon>Frankiaceae</taxon>
        <taxon>Parafrankia</taxon>
    </lineage>
</organism>
<name>A0A0S4QZD0_9ACTN</name>
<dbReference type="AlphaFoldDB" id="A0A0S4QZD0"/>
<dbReference type="RefSeq" id="WP_091284185.1">
    <property type="nucleotide sequence ID" value="NZ_FAOZ01000032.1"/>
</dbReference>
<proteinExistence type="predicted"/>
<accession>A0A0S4QZD0</accession>
<gene>
    <name evidence="2" type="ORF">Ga0074812_13223</name>
</gene>
<feature type="region of interest" description="Disordered" evidence="1">
    <location>
        <begin position="104"/>
        <end position="208"/>
    </location>
</feature>
<dbReference type="EMBL" id="FAOZ01000032">
    <property type="protein sequence ID" value="CUU59818.1"/>
    <property type="molecule type" value="Genomic_DNA"/>
</dbReference>
<sequence length="208" mass="22041">MSNVKCALALMGGYVLGRTKKAKAAISLGMWLSGRNYHAKDILRDQVGRLTRSTDGEQLINQLKGPATEAGRRAAVAVYESQINRLSDTLAQRTERLTAALGGSEKLARDEGEAVRGAVEDVATSVVPGTGQNGDSGSPRRGDETSTTGQHEEGQHEEGQHEAGQDRGAGDGHDAADRRVPDRSGGRRRDALRGPRERTQASTGGGSR</sequence>
<feature type="compositionally biased region" description="Basic and acidic residues" evidence="1">
    <location>
        <begin position="138"/>
        <end position="199"/>
    </location>
</feature>
<evidence type="ECO:0000313" key="3">
    <source>
        <dbReference type="Proteomes" id="UP000198802"/>
    </source>
</evidence>